<dbReference type="Pfam" id="PF13419">
    <property type="entry name" value="HAD_2"/>
    <property type="match status" value="1"/>
</dbReference>
<dbReference type="Gene3D" id="3.40.50.1000">
    <property type="entry name" value="HAD superfamily/HAD-like"/>
    <property type="match status" value="1"/>
</dbReference>
<dbReference type="Proteomes" id="UP000295711">
    <property type="component" value="Unassembled WGS sequence"/>
</dbReference>
<dbReference type="GO" id="GO:0005829">
    <property type="term" value="C:cytosol"/>
    <property type="evidence" value="ECO:0007669"/>
    <property type="project" value="TreeGrafter"/>
</dbReference>
<dbReference type="SUPFAM" id="SSF56784">
    <property type="entry name" value="HAD-like"/>
    <property type="match status" value="1"/>
</dbReference>
<dbReference type="GO" id="GO:0004713">
    <property type="term" value="F:protein tyrosine kinase activity"/>
    <property type="evidence" value="ECO:0007669"/>
    <property type="project" value="TreeGrafter"/>
</dbReference>
<dbReference type="FunFam" id="3.40.50.1000:FF:000022">
    <property type="entry name" value="Phosphoglycolate phosphatase"/>
    <property type="match status" value="1"/>
</dbReference>
<dbReference type="EMBL" id="SLXA01000005">
    <property type="protein sequence ID" value="TCO84774.1"/>
    <property type="molecule type" value="Genomic_DNA"/>
</dbReference>
<keyword evidence="2" id="KW-1185">Reference proteome</keyword>
<dbReference type="SFLD" id="SFLDG01129">
    <property type="entry name" value="C1.5:_HAD__Beta-PGM__Phosphata"/>
    <property type="match status" value="1"/>
</dbReference>
<evidence type="ECO:0000313" key="1">
    <source>
        <dbReference type="EMBL" id="TCO84774.1"/>
    </source>
</evidence>
<reference evidence="1 2" key="1">
    <citation type="submission" date="2019-03" db="EMBL/GenBank/DDBJ databases">
        <title>Genomic Encyclopedia of Type Strains, Phase IV (KMG-IV): sequencing the most valuable type-strain genomes for metagenomic binning, comparative biology and taxonomic classification.</title>
        <authorList>
            <person name="Goeker M."/>
        </authorList>
    </citation>
    <scope>NUCLEOTIDE SEQUENCE [LARGE SCALE GENOMIC DNA]</scope>
    <source>
        <strain evidence="1 2">DSM 28559</strain>
    </source>
</reference>
<dbReference type="SFLD" id="SFLDS00003">
    <property type="entry name" value="Haloacid_Dehalogenase"/>
    <property type="match status" value="1"/>
</dbReference>
<dbReference type="AlphaFoldDB" id="A0A4R2LFP7"/>
<dbReference type="InterPro" id="IPR050155">
    <property type="entry name" value="HAD-like_hydrolase_sf"/>
</dbReference>
<organism evidence="1 2">
    <name type="scientific">Frisingicoccus caecimuris</name>
    <dbReference type="NCBI Taxonomy" id="1796636"/>
    <lineage>
        <taxon>Bacteria</taxon>
        <taxon>Bacillati</taxon>
        <taxon>Bacillota</taxon>
        <taxon>Clostridia</taxon>
        <taxon>Lachnospirales</taxon>
        <taxon>Lachnospiraceae</taxon>
        <taxon>Frisingicoccus</taxon>
    </lineage>
</organism>
<dbReference type="InterPro" id="IPR036412">
    <property type="entry name" value="HAD-like_sf"/>
</dbReference>
<evidence type="ECO:0000313" key="2">
    <source>
        <dbReference type="Proteomes" id="UP000295711"/>
    </source>
</evidence>
<dbReference type="InterPro" id="IPR023214">
    <property type="entry name" value="HAD_sf"/>
</dbReference>
<protein>
    <submittedName>
        <fullName evidence="1">Phosphoglycolate phosphatase</fullName>
    </submittedName>
</protein>
<dbReference type="OrthoDB" id="9792518at2"/>
<dbReference type="PANTHER" id="PTHR43434:SF20">
    <property type="entry name" value="5'-NUCLEOTIDASE"/>
    <property type="match status" value="1"/>
</dbReference>
<name>A0A4R2LFP7_9FIRM</name>
<accession>A0A4R2LFP7</accession>
<dbReference type="Gene3D" id="1.10.150.240">
    <property type="entry name" value="Putative phosphatase, domain 2"/>
    <property type="match status" value="1"/>
</dbReference>
<dbReference type="RefSeq" id="WP_132090802.1">
    <property type="nucleotide sequence ID" value="NZ_JANKAQ010000007.1"/>
</dbReference>
<dbReference type="CDD" id="cd04302">
    <property type="entry name" value="HAD_5NT"/>
    <property type="match status" value="1"/>
</dbReference>
<dbReference type="SFLD" id="SFLDG01135">
    <property type="entry name" value="C1.5.6:_HAD__Beta-PGM__Phospha"/>
    <property type="match status" value="1"/>
</dbReference>
<dbReference type="PANTHER" id="PTHR43434">
    <property type="entry name" value="PHOSPHOGLYCOLATE PHOSPHATASE"/>
    <property type="match status" value="1"/>
</dbReference>
<dbReference type="InterPro" id="IPR041492">
    <property type="entry name" value="HAD_2"/>
</dbReference>
<gene>
    <name evidence="1" type="ORF">EV212_10536</name>
</gene>
<comment type="caution">
    <text evidence="1">The sequence shown here is derived from an EMBL/GenBank/DDBJ whole genome shotgun (WGS) entry which is preliminary data.</text>
</comment>
<proteinExistence type="predicted"/>
<dbReference type="InterPro" id="IPR023198">
    <property type="entry name" value="PGP-like_dom2"/>
</dbReference>
<sequence>MSLIEWNKKKIILFDLDGTLTDPGVGITNSVMYALEKYGITVSDKSELYKFIGPPLMQSFEKYYGFDQNKAERAVALYREYFQDRGIFENEIYDGIQQLLDALKVQGKVIGLATSKPEIYAKQILEHFGLDDYFDFVSGSMLNGERTDKGEVIAWAIQLLGERARYTLEEMVMIGDREHDVIGARKNGLASIGVLFGYGSREELTGAGADVVVSSVCELTEMLTGEAAGEVLG</sequence>